<keyword evidence="6" id="KW-0812">Transmembrane</keyword>
<dbReference type="InterPro" id="IPR036291">
    <property type="entry name" value="NAD(P)-bd_dom_sf"/>
</dbReference>
<organism evidence="8 9">
    <name type="scientific">Noviherbaspirillum aridicola</name>
    <dbReference type="NCBI Taxonomy" id="2849687"/>
    <lineage>
        <taxon>Bacteria</taxon>
        <taxon>Pseudomonadati</taxon>
        <taxon>Pseudomonadota</taxon>
        <taxon>Betaproteobacteria</taxon>
        <taxon>Burkholderiales</taxon>
        <taxon>Oxalobacteraceae</taxon>
        <taxon>Noviherbaspirillum</taxon>
    </lineage>
</organism>
<proteinExistence type="inferred from homology"/>
<dbReference type="InterPro" id="IPR013149">
    <property type="entry name" value="ADH-like_C"/>
</dbReference>
<keyword evidence="3" id="KW-0479">Metal-binding</keyword>
<gene>
    <name evidence="8" type="ORF">NCCP691_13170</name>
</gene>
<dbReference type="Gene3D" id="3.40.50.720">
    <property type="entry name" value="NAD(P)-binding Rossmann-like Domain"/>
    <property type="match status" value="1"/>
</dbReference>
<comment type="cofactor">
    <cofactor evidence="1">
        <name>Zn(2+)</name>
        <dbReference type="ChEBI" id="CHEBI:29105"/>
    </cofactor>
</comment>
<dbReference type="Gene3D" id="3.90.180.10">
    <property type="entry name" value="Medium-chain alcohol dehydrogenases, catalytic domain"/>
    <property type="match status" value="2"/>
</dbReference>
<name>A0ABQ4Q290_9BURK</name>
<reference evidence="8 9" key="1">
    <citation type="journal article" date="2022" name="Int. J. Syst. Evol. Microbiol.">
        <title>Noviherbaspirillum aridicola sp. nov., isolated from an arid soil in Pakistan.</title>
        <authorList>
            <person name="Khan I.U."/>
            <person name="Saqib M."/>
            <person name="Amin A."/>
            <person name="Hussain F."/>
            <person name="Li L."/>
            <person name="Liu Y.H."/>
            <person name="Fang B.Z."/>
            <person name="Ahmed I."/>
            <person name="Li W.J."/>
        </authorList>
    </citation>
    <scope>NUCLEOTIDE SEQUENCE [LARGE SCALE GENOMIC DNA]</scope>
    <source>
        <strain evidence="8 9">NCCP-691</strain>
    </source>
</reference>
<comment type="caution">
    <text evidence="8">The sequence shown here is derived from an EMBL/GenBank/DDBJ whole genome shotgun (WGS) entry which is preliminary data.</text>
</comment>
<dbReference type="RefSeq" id="WP_220807477.1">
    <property type="nucleotide sequence ID" value="NZ_BPMK01000005.1"/>
</dbReference>
<evidence type="ECO:0000256" key="3">
    <source>
        <dbReference type="ARBA" id="ARBA00022723"/>
    </source>
</evidence>
<dbReference type="CDD" id="cd08255">
    <property type="entry name" value="2-desacetyl-2-hydroxyethyl_bacteriochlorophyllide_like"/>
    <property type="match status" value="1"/>
</dbReference>
<evidence type="ECO:0000256" key="2">
    <source>
        <dbReference type="ARBA" id="ARBA00008072"/>
    </source>
</evidence>
<keyword evidence="6" id="KW-1133">Transmembrane helix</keyword>
<keyword evidence="9" id="KW-1185">Reference proteome</keyword>
<dbReference type="PANTHER" id="PTHR43350">
    <property type="entry name" value="NAD-DEPENDENT ALCOHOL DEHYDROGENASE"/>
    <property type="match status" value="1"/>
</dbReference>
<accession>A0ABQ4Q290</accession>
<dbReference type="PANTHER" id="PTHR43350:SF17">
    <property type="entry name" value="NAD-DEPENDENT ALCOHOL DEHYDROGENASE"/>
    <property type="match status" value="1"/>
</dbReference>
<feature type="transmembrane region" description="Helical" evidence="6">
    <location>
        <begin position="144"/>
        <end position="165"/>
    </location>
</feature>
<keyword evidence="5" id="KW-0560">Oxidoreductase</keyword>
<evidence type="ECO:0000313" key="8">
    <source>
        <dbReference type="EMBL" id="GIZ51303.1"/>
    </source>
</evidence>
<sequence>MNPGNATVVWLNAPGQLELRTESLRPPGDREVLCETLVTAISPGTELAAFKGLPPLRPGVVYPRLQGYCNVARVLACGTAVTSLQPGDRVLSFSSHRSAFVAAEDEILFKLPDEARADHIACTYLFHLGYNAVLRAGVRAGSRVLVIGLGALGLTTVAMAALAGARVFALSDQAQPAALARQMGAEAVFGRAELPALKQALGPDLADVVVSTTNGWSDWEAALQAAGRMGVIAVLGFPGRGEAPPGFNPLDSQHFYMKQLRIEAVGMSPERPDSRGFCRFNERANLDYLAGLIAAGRLDPTPIISGTYAGTDIGRAYADLIARRSSPITYLLTWNNS</sequence>
<dbReference type="Pfam" id="PF00107">
    <property type="entry name" value="ADH_zinc_N"/>
    <property type="match status" value="1"/>
</dbReference>
<evidence type="ECO:0000256" key="6">
    <source>
        <dbReference type="SAM" id="Phobius"/>
    </source>
</evidence>
<dbReference type="EMBL" id="BPMK01000005">
    <property type="protein sequence ID" value="GIZ51303.1"/>
    <property type="molecule type" value="Genomic_DNA"/>
</dbReference>
<dbReference type="InterPro" id="IPR011032">
    <property type="entry name" value="GroES-like_sf"/>
</dbReference>
<evidence type="ECO:0000256" key="4">
    <source>
        <dbReference type="ARBA" id="ARBA00022833"/>
    </source>
</evidence>
<keyword evidence="6" id="KW-0472">Membrane</keyword>
<evidence type="ECO:0000313" key="9">
    <source>
        <dbReference type="Proteomes" id="UP000887222"/>
    </source>
</evidence>
<dbReference type="Proteomes" id="UP000887222">
    <property type="component" value="Unassembled WGS sequence"/>
</dbReference>
<feature type="domain" description="Alcohol dehydrogenase-like C-terminal" evidence="7">
    <location>
        <begin position="151"/>
        <end position="267"/>
    </location>
</feature>
<keyword evidence="4" id="KW-0862">Zinc</keyword>
<protein>
    <submittedName>
        <fullName evidence="8">Zinc-binding dehydrogenase</fullName>
    </submittedName>
</protein>
<comment type="similarity">
    <text evidence="2">Belongs to the zinc-containing alcohol dehydrogenase family.</text>
</comment>
<evidence type="ECO:0000259" key="7">
    <source>
        <dbReference type="Pfam" id="PF00107"/>
    </source>
</evidence>
<dbReference type="SUPFAM" id="SSF50129">
    <property type="entry name" value="GroES-like"/>
    <property type="match status" value="1"/>
</dbReference>
<evidence type="ECO:0000256" key="1">
    <source>
        <dbReference type="ARBA" id="ARBA00001947"/>
    </source>
</evidence>
<evidence type="ECO:0000256" key="5">
    <source>
        <dbReference type="ARBA" id="ARBA00023002"/>
    </source>
</evidence>
<dbReference type="SUPFAM" id="SSF51735">
    <property type="entry name" value="NAD(P)-binding Rossmann-fold domains"/>
    <property type="match status" value="1"/>
</dbReference>